<dbReference type="InterPro" id="IPR002477">
    <property type="entry name" value="Peptidoglycan-bd-like"/>
</dbReference>
<dbReference type="EMBL" id="JACHNB010000001">
    <property type="protein sequence ID" value="MBB4745122.1"/>
    <property type="molecule type" value="Genomic_DNA"/>
</dbReference>
<dbReference type="Gene3D" id="3.20.20.80">
    <property type="entry name" value="Glycosidases"/>
    <property type="match status" value="1"/>
</dbReference>
<dbReference type="InterPro" id="IPR036365">
    <property type="entry name" value="PGBD-like_sf"/>
</dbReference>
<evidence type="ECO:0000313" key="3">
    <source>
        <dbReference type="Proteomes" id="UP000546162"/>
    </source>
</evidence>
<keyword evidence="3" id="KW-1185">Reference proteome</keyword>
<organism evidence="2 3">
    <name type="scientific">Actinoplanes octamycinicus</name>
    <dbReference type="NCBI Taxonomy" id="135948"/>
    <lineage>
        <taxon>Bacteria</taxon>
        <taxon>Bacillati</taxon>
        <taxon>Actinomycetota</taxon>
        <taxon>Actinomycetes</taxon>
        <taxon>Micromonosporales</taxon>
        <taxon>Micromonosporaceae</taxon>
        <taxon>Actinoplanes</taxon>
    </lineage>
</organism>
<feature type="domain" description="Peptidoglycan binding-like" evidence="1">
    <location>
        <begin position="40"/>
        <end position="82"/>
    </location>
</feature>
<dbReference type="RefSeq" id="WP_185045408.1">
    <property type="nucleotide sequence ID" value="NZ_BAABFG010000005.1"/>
</dbReference>
<accession>A0A7W7H7C1</accession>
<dbReference type="Pfam" id="PF01471">
    <property type="entry name" value="PG_binding_1"/>
    <property type="match status" value="1"/>
</dbReference>
<dbReference type="SUPFAM" id="SSF51445">
    <property type="entry name" value="(Trans)glycosidases"/>
    <property type="match status" value="1"/>
</dbReference>
<proteinExistence type="predicted"/>
<sequence>MAKLPEFSMTWPLPRGHYFGLLSGPAESHGGDTPDERVWVREIQRQLIRKGYVPGVTDPGARWADGSFGKLTADAVTVFQRAEMPGTKFFGQVWADDFARLFKAAAAVAPAGGFVFGWDASDFDYGRGMRTGHLRAAHDEGIRFFTHKISEWGAGGKTVHKRCGDMLKAARDAGMVWFGAYVVARSGRPVADQADFAIDTLDAQAPGMIGHQRFRWQVDTEIWRDSHGKVYDQVSPKTGAALLSELNRRTGKPVGFHYAPKWAYGDSIPGNDPLWASDYRGSGPPAPWRTEWQHTQQGRHPGWTAYSGRTPAILQFTSDSVIGGQRTCDCNVFRGSEADLLALIG</sequence>
<dbReference type="InterPro" id="IPR036366">
    <property type="entry name" value="PGBDSf"/>
</dbReference>
<dbReference type="Gene3D" id="1.10.101.10">
    <property type="entry name" value="PGBD-like superfamily/PGBD"/>
    <property type="match status" value="1"/>
</dbReference>
<dbReference type="InterPro" id="IPR017853">
    <property type="entry name" value="GH"/>
</dbReference>
<dbReference type="AlphaFoldDB" id="A0A7W7H7C1"/>
<reference evidence="2 3" key="1">
    <citation type="submission" date="2020-08" db="EMBL/GenBank/DDBJ databases">
        <title>Sequencing the genomes of 1000 actinobacteria strains.</title>
        <authorList>
            <person name="Klenk H.-P."/>
        </authorList>
    </citation>
    <scope>NUCLEOTIDE SEQUENCE [LARGE SCALE GENOMIC DNA]</scope>
    <source>
        <strain evidence="2 3">DSM 45809</strain>
    </source>
</reference>
<dbReference type="SUPFAM" id="SSF47090">
    <property type="entry name" value="PGBD-like"/>
    <property type="match status" value="1"/>
</dbReference>
<comment type="caution">
    <text evidence="2">The sequence shown here is derived from an EMBL/GenBank/DDBJ whole genome shotgun (WGS) entry which is preliminary data.</text>
</comment>
<dbReference type="GO" id="GO:0016787">
    <property type="term" value="F:hydrolase activity"/>
    <property type="evidence" value="ECO:0007669"/>
    <property type="project" value="UniProtKB-KW"/>
</dbReference>
<name>A0A7W7H7C1_9ACTN</name>
<protein>
    <submittedName>
        <fullName evidence="2">Peptidoglycan hydrolase-like protein with peptidoglycan-binding domain</fullName>
    </submittedName>
</protein>
<evidence type="ECO:0000259" key="1">
    <source>
        <dbReference type="Pfam" id="PF01471"/>
    </source>
</evidence>
<keyword evidence="2" id="KW-0378">Hydrolase</keyword>
<gene>
    <name evidence="2" type="ORF">BJY16_008581</name>
</gene>
<dbReference type="Proteomes" id="UP000546162">
    <property type="component" value="Unassembled WGS sequence"/>
</dbReference>
<evidence type="ECO:0000313" key="2">
    <source>
        <dbReference type="EMBL" id="MBB4745122.1"/>
    </source>
</evidence>